<name>A0A7M1WDC8_VIBPH</name>
<comment type="similarity">
    <text evidence="1">Belongs to the glycosyltransferase 2 family.</text>
</comment>
<reference evidence="5" key="1">
    <citation type="submission" date="2020-08" db="EMBL/GenBank/DDBJ databases">
        <title>Genetic structure, function and evolution of capsule biosynthesis loci in Vibrio parahaemolyticus.</title>
        <authorList>
            <person name="Li L."/>
            <person name="Bian S."/>
        </authorList>
    </citation>
    <scope>NUCLEOTIDE SEQUENCE</scope>
    <source>
        <strain evidence="5">VP5</strain>
    </source>
</reference>
<dbReference type="EC" id="2.4.1.303" evidence="5"/>
<sequence>MSKEFVSNISTEKISVLMSLYDKESPKFLMLCLDSLVEQTRTADEVVIVYDGTINQSLDNVVSRYLNILPIKVVKISTNVGLGAALNEGLKHCSGSLIARMDTDDICRLDRFERQERYLLENELDIVGSAAQVIDFKGSLRGSRVNPLLHDEILRSLWCNPFIHPSVMYKRKKIQEIGGYNIALRRRQDYELWFRAAKHGFILGNLADKLIEYRFDNHTLRKQSPKLAWQQGVIGFRGSMSCDLGIFKSLMCFVPFFRSLLPFWLQNKVTNLMQYIDKRASS</sequence>
<evidence type="ECO:0000256" key="2">
    <source>
        <dbReference type="ARBA" id="ARBA00022676"/>
    </source>
</evidence>
<evidence type="ECO:0000256" key="3">
    <source>
        <dbReference type="ARBA" id="ARBA00022679"/>
    </source>
</evidence>
<dbReference type="PANTHER" id="PTHR43685:SF5">
    <property type="entry name" value="GLYCOSYLTRANSFERASE EPSE-RELATED"/>
    <property type="match status" value="1"/>
</dbReference>
<organism evidence="5">
    <name type="scientific">Vibrio parahaemolyticus</name>
    <dbReference type="NCBI Taxonomy" id="670"/>
    <lineage>
        <taxon>Bacteria</taxon>
        <taxon>Pseudomonadati</taxon>
        <taxon>Pseudomonadota</taxon>
        <taxon>Gammaproteobacteria</taxon>
        <taxon>Vibrionales</taxon>
        <taxon>Vibrionaceae</taxon>
        <taxon>Vibrio</taxon>
    </lineage>
</organism>
<dbReference type="InterPro" id="IPR001173">
    <property type="entry name" value="Glyco_trans_2-like"/>
</dbReference>
<gene>
    <name evidence="5" type="primary">wbbD</name>
    <name evidence="5" type="ORF">VP5_00020</name>
</gene>
<dbReference type="Gene3D" id="3.90.550.10">
    <property type="entry name" value="Spore Coat Polysaccharide Biosynthesis Protein SpsA, Chain A"/>
    <property type="match status" value="1"/>
</dbReference>
<accession>A0A7M1WDC8</accession>
<dbReference type="InterPro" id="IPR029044">
    <property type="entry name" value="Nucleotide-diphossugar_trans"/>
</dbReference>
<evidence type="ECO:0000313" key="5">
    <source>
        <dbReference type="EMBL" id="QOS24738.1"/>
    </source>
</evidence>
<evidence type="ECO:0000259" key="4">
    <source>
        <dbReference type="Pfam" id="PF00535"/>
    </source>
</evidence>
<dbReference type="InterPro" id="IPR050834">
    <property type="entry name" value="Glycosyltransf_2"/>
</dbReference>
<dbReference type="GO" id="GO:0016757">
    <property type="term" value="F:glycosyltransferase activity"/>
    <property type="evidence" value="ECO:0007669"/>
    <property type="project" value="UniProtKB-KW"/>
</dbReference>
<evidence type="ECO:0000256" key="1">
    <source>
        <dbReference type="ARBA" id="ARBA00006739"/>
    </source>
</evidence>
<protein>
    <submittedName>
        <fullName evidence="5">UDP-Gal:alpha-D-GlcNAc-diphosphoundecaprenol beta-1,3-galactosyltransferase</fullName>
        <ecNumber evidence="5">2.4.1.303</ecNumber>
    </submittedName>
</protein>
<feature type="domain" description="Glycosyltransferase 2-like" evidence="4">
    <location>
        <begin position="15"/>
        <end position="157"/>
    </location>
</feature>
<dbReference type="RefSeq" id="WP_258493264.1">
    <property type="nucleotide sequence ID" value="NZ_JANFTT010000015.1"/>
</dbReference>
<dbReference type="PANTHER" id="PTHR43685">
    <property type="entry name" value="GLYCOSYLTRANSFERASE"/>
    <property type="match status" value="1"/>
</dbReference>
<proteinExistence type="inferred from homology"/>
<dbReference type="Pfam" id="PF00535">
    <property type="entry name" value="Glycos_transf_2"/>
    <property type="match status" value="1"/>
</dbReference>
<dbReference type="AlphaFoldDB" id="A0A7M1WDC8"/>
<keyword evidence="2 5" id="KW-0328">Glycosyltransferase</keyword>
<dbReference type="SUPFAM" id="SSF53448">
    <property type="entry name" value="Nucleotide-diphospho-sugar transferases"/>
    <property type="match status" value="1"/>
</dbReference>
<keyword evidence="3 5" id="KW-0808">Transferase</keyword>
<dbReference type="EMBL" id="MT898276">
    <property type="protein sequence ID" value="QOS24738.1"/>
    <property type="molecule type" value="Genomic_DNA"/>
</dbReference>